<dbReference type="EMBL" id="GL433839">
    <property type="protein sequence ID" value="EFN57383.1"/>
    <property type="molecule type" value="Genomic_DNA"/>
</dbReference>
<dbReference type="GO" id="GO:0004364">
    <property type="term" value="F:glutathione transferase activity"/>
    <property type="evidence" value="ECO:0007669"/>
    <property type="project" value="InterPro"/>
</dbReference>
<reference evidence="6 7" key="1">
    <citation type="journal article" date="2010" name="Plant Cell">
        <title>The Chlorella variabilis NC64A genome reveals adaptation to photosymbiosis, coevolution with viruses, and cryptic sex.</title>
        <authorList>
            <person name="Blanc G."/>
            <person name="Duncan G."/>
            <person name="Agarkova I."/>
            <person name="Borodovsky M."/>
            <person name="Gurnon J."/>
            <person name="Kuo A."/>
            <person name="Lindquist E."/>
            <person name="Lucas S."/>
            <person name="Pangilinan J."/>
            <person name="Polle J."/>
            <person name="Salamov A."/>
            <person name="Terry A."/>
            <person name="Yamada T."/>
            <person name="Dunigan D.D."/>
            <person name="Grigoriev I.V."/>
            <person name="Claverie J.M."/>
            <person name="Van Etten J.L."/>
        </authorList>
    </citation>
    <scope>NUCLEOTIDE SEQUENCE [LARGE SCALE GENOMIC DNA]</scope>
    <source>
        <strain evidence="6 7">NC64A</strain>
    </source>
</reference>
<evidence type="ECO:0000313" key="6">
    <source>
        <dbReference type="EMBL" id="EFN57383.1"/>
    </source>
</evidence>
<feature type="active site" description="Nucleophile" evidence="1">
    <location>
        <position position="61"/>
    </location>
</feature>
<organism evidence="7">
    <name type="scientific">Chlorella variabilis</name>
    <name type="common">Green alga</name>
    <dbReference type="NCBI Taxonomy" id="554065"/>
    <lineage>
        <taxon>Eukaryota</taxon>
        <taxon>Viridiplantae</taxon>
        <taxon>Chlorophyta</taxon>
        <taxon>core chlorophytes</taxon>
        <taxon>Trebouxiophyceae</taxon>
        <taxon>Chlorellales</taxon>
        <taxon>Chlorellaceae</taxon>
        <taxon>Chlorella clade</taxon>
        <taxon>Chlorella</taxon>
    </lineage>
</organism>
<evidence type="ECO:0000256" key="3">
    <source>
        <dbReference type="PIRSR" id="PIRSR015753-3"/>
    </source>
</evidence>
<dbReference type="Pfam" id="PF13409">
    <property type="entry name" value="GST_N_2"/>
    <property type="match status" value="1"/>
</dbReference>
<dbReference type="AlphaFoldDB" id="E1Z8R3"/>
<gene>
    <name evidence="6" type="ORF">CHLNCDRAFT_142785</name>
</gene>
<dbReference type="OMA" id="PWANRAI"/>
<dbReference type="GeneID" id="17357138"/>
<dbReference type="STRING" id="554065.E1Z8R3"/>
<protein>
    <recommendedName>
        <fullName evidence="5">GST C-terminal domain-containing protein</fullName>
    </recommendedName>
</protein>
<dbReference type="InterPro" id="IPR010987">
    <property type="entry name" value="Glutathione-S-Trfase_C-like"/>
</dbReference>
<dbReference type="SFLD" id="SFLDG01148">
    <property type="entry name" value="Xi_(cytGST)"/>
    <property type="match status" value="1"/>
</dbReference>
<dbReference type="PANTHER" id="PTHR32419">
    <property type="entry name" value="GLUTATHIONYL-HYDROQUINONE REDUCTASE"/>
    <property type="match status" value="1"/>
</dbReference>
<dbReference type="KEGG" id="cvr:CHLNCDRAFT_142785"/>
<feature type="site" description="Lowers pKa of active site Cys" evidence="3">
    <location>
        <position position="317"/>
    </location>
</feature>
<evidence type="ECO:0000256" key="1">
    <source>
        <dbReference type="PIRSR" id="PIRSR015753-1"/>
    </source>
</evidence>
<dbReference type="RefSeq" id="XP_005849485.1">
    <property type="nucleotide sequence ID" value="XM_005849423.1"/>
</dbReference>
<dbReference type="InterPro" id="IPR040079">
    <property type="entry name" value="Glutathione_S-Trfase"/>
</dbReference>
<keyword evidence="7" id="KW-1185">Reference proteome</keyword>
<dbReference type="eggNOG" id="KOG2903">
    <property type="taxonomic scope" value="Eukaryota"/>
</dbReference>
<feature type="binding site" evidence="2">
    <location>
        <begin position="150"/>
        <end position="153"/>
    </location>
    <ligand>
        <name>glutathione</name>
        <dbReference type="ChEBI" id="CHEBI:57925"/>
    </ligand>
</feature>
<dbReference type="CDD" id="cd03190">
    <property type="entry name" value="GST_C_Omega_like"/>
    <property type="match status" value="1"/>
</dbReference>
<dbReference type="PIRSF" id="PIRSF015753">
    <property type="entry name" value="GST"/>
    <property type="match status" value="1"/>
</dbReference>
<evidence type="ECO:0000313" key="7">
    <source>
        <dbReference type="Proteomes" id="UP000008141"/>
    </source>
</evidence>
<dbReference type="Proteomes" id="UP000008141">
    <property type="component" value="Unassembled WGS sequence"/>
</dbReference>
<sequence length="354" mass="39777">MATAASRRQPPPPAAARTALDEMGKGGEFRRKDSAFRSWIKKGGEFEPEAGRYHLYVSLACPWASRCVALLHMKGLEDVIGLSVTHPTWQRTRPDQDEHCGWAFASPDGPPLSSSTGHGSFTCEGCIPDPINGAQFVRDLYEKSSDTSGKYSVPVLWDKKKGCIANNESSEIIRMLNSEFNDLAGNPQLDLYPADLAAAIDEANSWIYPAINNGVYRCGFATSQEAYETAFGELFAALDRCEDILSRQRYIAGDRITEADIRLFHTLIRFDPVYVVYFKTNGKFIRECPNLSNYTRDIFQTPGVSKSVNIRHIKVHYFSSHPKLNYYAIMPVGSESDPWWEKPHDRAERFGQKS</sequence>
<dbReference type="FunCoup" id="E1Z8R3">
    <property type="interactions" value="315"/>
</dbReference>
<dbReference type="PANTHER" id="PTHR32419:SF6">
    <property type="entry name" value="GLUTATHIONE S-TRANSFERASE OMEGA-LIKE 1-RELATED"/>
    <property type="match status" value="1"/>
</dbReference>
<dbReference type="InterPro" id="IPR047047">
    <property type="entry name" value="GST_Omega-like_C"/>
</dbReference>
<feature type="region of interest" description="Disordered" evidence="4">
    <location>
        <begin position="1"/>
        <end position="25"/>
    </location>
</feature>
<evidence type="ECO:0000256" key="2">
    <source>
        <dbReference type="PIRSR" id="PIRSR015753-2"/>
    </source>
</evidence>
<dbReference type="InterPro" id="IPR036282">
    <property type="entry name" value="Glutathione-S-Trfase_C_sf"/>
</dbReference>
<feature type="site" description="Lowers pKa of active site Cys" evidence="3">
    <location>
        <position position="274"/>
    </location>
</feature>
<dbReference type="SUPFAM" id="SSF52833">
    <property type="entry name" value="Thioredoxin-like"/>
    <property type="match status" value="1"/>
</dbReference>
<dbReference type="InterPro" id="IPR004045">
    <property type="entry name" value="Glutathione_S-Trfase_N"/>
</dbReference>
<feature type="binding site" evidence="2">
    <location>
        <position position="102"/>
    </location>
    <ligand>
        <name>glutathione</name>
        <dbReference type="ChEBI" id="CHEBI:57925"/>
    </ligand>
</feature>
<name>E1Z8R3_CHLVA</name>
<feature type="binding site" evidence="2">
    <location>
        <begin position="168"/>
        <end position="169"/>
    </location>
    <ligand>
        <name>glutathione</name>
        <dbReference type="ChEBI" id="CHEBI:57925"/>
    </ligand>
</feature>
<dbReference type="InParanoid" id="E1Z8R3"/>
<dbReference type="Gene3D" id="1.20.1050.10">
    <property type="match status" value="1"/>
</dbReference>
<feature type="domain" description="GST C-terminal" evidence="5">
    <location>
        <begin position="166"/>
        <end position="326"/>
    </location>
</feature>
<dbReference type="InterPro" id="IPR036249">
    <property type="entry name" value="Thioredoxin-like_sf"/>
</dbReference>
<accession>E1Z8R3</accession>
<dbReference type="InterPro" id="IPR016639">
    <property type="entry name" value="GST_Omega/GSH"/>
</dbReference>
<dbReference type="PROSITE" id="PS50405">
    <property type="entry name" value="GST_CTER"/>
    <property type="match status" value="1"/>
</dbReference>
<evidence type="ECO:0000256" key="4">
    <source>
        <dbReference type="SAM" id="MobiDB-lite"/>
    </source>
</evidence>
<dbReference type="Gene3D" id="3.40.30.10">
    <property type="entry name" value="Glutaredoxin"/>
    <property type="match status" value="1"/>
</dbReference>
<dbReference type="SFLD" id="SFLDS00019">
    <property type="entry name" value="Glutathione_Transferase_(cytos"/>
    <property type="match status" value="1"/>
</dbReference>
<evidence type="ECO:0000259" key="5">
    <source>
        <dbReference type="PROSITE" id="PS50405"/>
    </source>
</evidence>
<proteinExistence type="predicted"/>
<feature type="active site" description="Proton donor/acceptor" evidence="1">
    <location>
        <position position="216"/>
    </location>
</feature>
<dbReference type="GO" id="GO:0005737">
    <property type="term" value="C:cytoplasm"/>
    <property type="evidence" value="ECO:0007669"/>
    <property type="project" value="TreeGrafter"/>
</dbReference>
<dbReference type="FunFam" id="3.40.30.10:FF:000499">
    <property type="entry name" value="Glutathione S-transferase"/>
    <property type="match status" value="1"/>
</dbReference>
<dbReference type="Pfam" id="PF13410">
    <property type="entry name" value="GST_C_2"/>
    <property type="match status" value="1"/>
</dbReference>
<dbReference type="OrthoDB" id="2309723at2759"/>
<dbReference type="SFLD" id="SFLDG01206">
    <property type="entry name" value="Xi.1"/>
    <property type="match status" value="1"/>
</dbReference>
<dbReference type="SUPFAM" id="SSF47616">
    <property type="entry name" value="GST C-terminal domain-like"/>
    <property type="match status" value="1"/>
</dbReference>